<reference evidence="2" key="1">
    <citation type="submission" date="2017-06" db="EMBL/GenBank/DDBJ databases">
        <authorList>
            <person name="Varghese N."/>
            <person name="Submissions S."/>
        </authorList>
    </citation>
    <scope>NUCLEOTIDE SEQUENCE [LARGE SCALE GENOMIC DNA]</scope>
    <source>
        <strain evidence="2">CIP 108523</strain>
    </source>
</reference>
<evidence type="ECO:0000313" key="2">
    <source>
        <dbReference type="Proteomes" id="UP000242915"/>
    </source>
</evidence>
<organism evidence="1 2">
    <name type="scientific">Pseudomonas segetis</name>
    <dbReference type="NCBI Taxonomy" id="298908"/>
    <lineage>
        <taxon>Bacteria</taxon>
        <taxon>Pseudomonadati</taxon>
        <taxon>Pseudomonadota</taxon>
        <taxon>Gammaproteobacteria</taxon>
        <taxon>Pseudomonadales</taxon>
        <taxon>Pseudomonadaceae</taxon>
        <taxon>Pseudomonas</taxon>
    </lineage>
</organism>
<keyword evidence="2" id="KW-1185">Reference proteome</keyword>
<dbReference type="AlphaFoldDB" id="A0A239GYK8"/>
<name>A0A239GYK8_9PSED</name>
<gene>
    <name evidence="1" type="ORF">SAMN05216255_3204</name>
</gene>
<dbReference type="Proteomes" id="UP000242915">
    <property type="component" value="Unassembled WGS sequence"/>
</dbReference>
<accession>A0A239GYK8</accession>
<protein>
    <submittedName>
        <fullName evidence="1">Uncharacterized protein</fullName>
    </submittedName>
</protein>
<proteinExistence type="predicted"/>
<evidence type="ECO:0000313" key="1">
    <source>
        <dbReference type="EMBL" id="SNS74001.1"/>
    </source>
</evidence>
<dbReference type="EMBL" id="FZOG01000004">
    <property type="protein sequence ID" value="SNS74001.1"/>
    <property type="molecule type" value="Genomic_DNA"/>
</dbReference>
<sequence length="37" mass="4153">MLADFNYDQYSRSYVLELAEPLQANHQGVVPSGQTPL</sequence>